<dbReference type="RefSeq" id="XP_016586123.1">
    <property type="nucleotide sequence ID" value="XM_016731539.1"/>
</dbReference>
<gene>
    <name evidence="2" type="ORF">SPSK_04744</name>
</gene>
<proteinExistence type="predicted"/>
<dbReference type="Proteomes" id="UP000033710">
    <property type="component" value="Unassembled WGS sequence"/>
</dbReference>
<feature type="region of interest" description="Disordered" evidence="1">
    <location>
        <begin position="1"/>
        <end position="49"/>
    </location>
</feature>
<name>A0A0F2M177_SPOSC</name>
<evidence type="ECO:0000313" key="3">
    <source>
        <dbReference type="Proteomes" id="UP000033710"/>
    </source>
</evidence>
<dbReference type="AlphaFoldDB" id="A0A0F2M177"/>
<protein>
    <submittedName>
        <fullName evidence="2">Uncharacterized protein</fullName>
    </submittedName>
</protein>
<reference evidence="2 3" key="1">
    <citation type="journal article" date="2014" name="BMC Genomics">
        <title>Comparative genomics of the major fungal agents of human and animal Sporotrichosis: Sporothrix schenckii and Sporothrix brasiliensis.</title>
        <authorList>
            <person name="Teixeira M.M."/>
            <person name="de Almeida L.G."/>
            <person name="Kubitschek-Barreira P."/>
            <person name="Alves F.L."/>
            <person name="Kioshima E.S."/>
            <person name="Abadio A.K."/>
            <person name="Fernandes L."/>
            <person name="Derengowski L.S."/>
            <person name="Ferreira K.S."/>
            <person name="Souza R.C."/>
            <person name="Ruiz J.C."/>
            <person name="de Andrade N.C."/>
            <person name="Paes H.C."/>
            <person name="Nicola A.M."/>
            <person name="Albuquerque P."/>
            <person name="Gerber A.L."/>
            <person name="Martins V.P."/>
            <person name="Peconick L.D."/>
            <person name="Neto A.V."/>
            <person name="Chaucanez C.B."/>
            <person name="Silva P.A."/>
            <person name="Cunha O.L."/>
            <person name="de Oliveira F.F."/>
            <person name="dos Santos T.C."/>
            <person name="Barros A.L."/>
            <person name="Soares M.A."/>
            <person name="de Oliveira L.M."/>
            <person name="Marini M.M."/>
            <person name="Villalobos-Duno H."/>
            <person name="Cunha M.M."/>
            <person name="de Hoog S."/>
            <person name="da Silveira J.F."/>
            <person name="Henrissat B."/>
            <person name="Nino-Vega G.A."/>
            <person name="Cisalpino P.S."/>
            <person name="Mora-Montes H.M."/>
            <person name="Almeida S.R."/>
            <person name="Stajich J.E."/>
            <person name="Lopes-Bezerra L.M."/>
            <person name="Vasconcelos A.T."/>
            <person name="Felipe M.S."/>
        </authorList>
    </citation>
    <scope>NUCLEOTIDE SEQUENCE [LARGE SCALE GENOMIC DNA]</scope>
    <source>
        <strain evidence="2 3">1099-18</strain>
    </source>
</reference>
<evidence type="ECO:0000256" key="1">
    <source>
        <dbReference type="SAM" id="MobiDB-lite"/>
    </source>
</evidence>
<evidence type="ECO:0000313" key="2">
    <source>
        <dbReference type="EMBL" id="KJR83447.1"/>
    </source>
</evidence>
<comment type="caution">
    <text evidence="2">The sequence shown here is derived from an EMBL/GenBank/DDBJ whole genome shotgun (WGS) entry which is preliminary data.</text>
</comment>
<dbReference type="KEGG" id="ssck:SPSK_04744"/>
<sequence>MVRKREAPQYWESASTAADDDRISGSGKHTHATSRFGEGGGREENTNNCDTARRQLVGTALTPDWALRAAADRRGKGFKWS</sequence>
<reference evidence="2 3" key="2">
    <citation type="journal article" date="2015" name="Eukaryot. Cell">
        <title>Asexual propagation of a virulent clone complex in a human and feline outbreak of sporotrichosis.</title>
        <authorList>
            <person name="Teixeira Mde M."/>
            <person name="Rodrigues A.M."/>
            <person name="Tsui C.K."/>
            <person name="de Almeida L.G."/>
            <person name="Van Diepeningen A.D."/>
            <person name="van den Ende B.G."/>
            <person name="Fernandes G.F."/>
            <person name="Kano R."/>
            <person name="Hamelin R.C."/>
            <person name="Lopes-Bezerra L.M."/>
            <person name="Vasconcelos A.T."/>
            <person name="de Hoog S."/>
            <person name="de Camargo Z.P."/>
            <person name="Felipe M.S."/>
        </authorList>
    </citation>
    <scope>NUCLEOTIDE SEQUENCE [LARGE SCALE GENOMIC DNA]</scope>
    <source>
        <strain evidence="2 3">1099-18</strain>
    </source>
</reference>
<dbReference type="GeneID" id="27666816"/>
<organism evidence="2 3">
    <name type="scientific">Sporothrix schenckii 1099-18</name>
    <dbReference type="NCBI Taxonomy" id="1397361"/>
    <lineage>
        <taxon>Eukaryota</taxon>
        <taxon>Fungi</taxon>
        <taxon>Dikarya</taxon>
        <taxon>Ascomycota</taxon>
        <taxon>Pezizomycotina</taxon>
        <taxon>Sordariomycetes</taxon>
        <taxon>Sordariomycetidae</taxon>
        <taxon>Ophiostomatales</taxon>
        <taxon>Ophiostomataceae</taxon>
        <taxon>Sporothrix</taxon>
    </lineage>
</organism>
<accession>A0A0F2M177</accession>
<dbReference type="EMBL" id="AXCR01000010">
    <property type="protein sequence ID" value="KJR83447.1"/>
    <property type="molecule type" value="Genomic_DNA"/>
</dbReference>
<dbReference type="VEuPathDB" id="FungiDB:SPSK_04744"/>